<sequence length="119" mass="12997">MVQPGSGGSDQEEVYGTACSDPLVCIEIYDPMVGTVDSGALIHRDDTMAEYRCEKKGTRALVGLVVPSREISDLNCWSEDLPPKDNYVMSPPSSVDILQERLIQEVFVRGLCAFDNIAA</sequence>
<dbReference type="EMBL" id="CM042023">
    <property type="protein sequence ID" value="KAI3812168.1"/>
    <property type="molecule type" value="Genomic_DNA"/>
</dbReference>
<evidence type="ECO:0000313" key="1">
    <source>
        <dbReference type="EMBL" id="KAI3812168.1"/>
    </source>
</evidence>
<evidence type="ECO:0000313" key="2">
    <source>
        <dbReference type="Proteomes" id="UP001056120"/>
    </source>
</evidence>
<keyword evidence="2" id="KW-1185">Reference proteome</keyword>
<reference evidence="2" key="1">
    <citation type="journal article" date="2022" name="Mol. Ecol. Resour.">
        <title>The genomes of chicory, endive, great burdock and yacon provide insights into Asteraceae palaeo-polyploidization history and plant inulin production.</title>
        <authorList>
            <person name="Fan W."/>
            <person name="Wang S."/>
            <person name="Wang H."/>
            <person name="Wang A."/>
            <person name="Jiang F."/>
            <person name="Liu H."/>
            <person name="Zhao H."/>
            <person name="Xu D."/>
            <person name="Zhang Y."/>
        </authorList>
    </citation>
    <scope>NUCLEOTIDE SEQUENCE [LARGE SCALE GENOMIC DNA]</scope>
    <source>
        <strain evidence="2">cv. Yunnan</strain>
    </source>
</reference>
<dbReference type="Proteomes" id="UP001056120">
    <property type="component" value="Linkage Group LG06"/>
</dbReference>
<accession>A0ACB9IVA4</accession>
<protein>
    <submittedName>
        <fullName evidence="1">Uncharacterized protein</fullName>
    </submittedName>
</protein>
<comment type="caution">
    <text evidence="1">The sequence shown here is derived from an EMBL/GenBank/DDBJ whole genome shotgun (WGS) entry which is preliminary data.</text>
</comment>
<organism evidence="1 2">
    <name type="scientific">Smallanthus sonchifolius</name>
    <dbReference type="NCBI Taxonomy" id="185202"/>
    <lineage>
        <taxon>Eukaryota</taxon>
        <taxon>Viridiplantae</taxon>
        <taxon>Streptophyta</taxon>
        <taxon>Embryophyta</taxon>
        <taxon>Tracheophyta</taxon>
        <taxon>Spermatophyta</taxon>
        <taxon>Magnoliopsida</taxon>
        <taxon>eudicotyledons</taxon>
        <taxon>Gunneridae</taxon>
        <taxon>Pentapetalae</taxon>
        <taxon>asterids</taxon>
        <taxon>campanulids</taxon>
        <taxon>Asterales</taxon>
        <taxon>Asteraceae</taxon>
        <taxon>Asteroideae</taxon>
        <taxon>Heliantheae alliance</taxon>
        <taxon>Millerieae</taxon>
        <taxon>Smallanthus</taxon>
    </lineage>
</organism>
<reference evidence="1 2" key="2">
    <citation type="journal article" date="2022" name="Mol. Ecol. Resour.">
        <title>The genomes of chicory, endive, great burdock and yacon provide insights into Asteraceae paleo-polyploidization history and plant inulin production.</title>
        <authorList>
            <person name="Fan W."/>
            <person name="Wang S."/>
            <person name="Wang H."/>
            <person name="Wang A."/>
            <person name="Jiang F."/>
            <person name="Liu H."/>
            <person name="Zhao H."/>
            <person name="Xu D."/>
            <person name="Zhang Y."/>
        </authorList>
    </citation>
    <scope>NUCLEOTIDE SEQUENCE [LARGE SCALE GENOMIC DNA]</scope>
    <source>
        <strain evidence="2">cv. Yunnan</strain>
        <tissue evidence="1">Leaves</tissue>
    </source>
</reference>
<proteinExistence type="predicted"/>
<gene>
    <name evidence="1" type="ORF">L1987_16874</name>
</gene>
<name>A0ACB9IVA4_9ASTR</name>